<dbReference type="AlphaFoldDB" id="A0A822BWH9"/>
<proteinExistence type="predicted"/>
<organism evidence="1 2">
    <name type="scientific">Rotaria socialis</name>
    <dbReference type="NCBI Taxonomy" id="392032"/>
    <lineage>
        <taxon>Eukaryota</taxon>
        <taxon>Metazoa</taxon>
        <taxon>Spiralia</taxon>
        <taxon>Gnathifera</taxon>
        <taxon>Rotifera</taxon>
        <taxon>Eurotatoria</taxon>
        <taxon>Bdelloidea</taxon>
        <taxon>Philodinida</taxon>
        <taxon>Philodinidae</taxon>
        <taxon>Rotaria</taxon>
    </lineage>
</organism>
<name>A0A822BWH9_9BILA</name>
<reference evidence="1" key="1">
    <citation type="submission" date="2021-02" db="EMBL/GenBank/DDBJ databases">
        <authorList>
            <person name="Nowell W R."/>
        </authorList>
    </citation>
    <scope>NUCLEOTIDE SEQUENCE</scope>
</reference>
<feature type="non-terminal residue" evidence="1">
    <location>
        <position position="23"/>
    </location>
</feature>
<gene>
    <name evidence="1" type="ORF">QYT958_LOCUS41199</name>
</gene>
<evidence type="ECO:0000313" key="2">
    <source>
        <dbReference type="Proteomes" id="UP000663848"/>
    </source>
</evidence>
<evidence type="ECO:0000313" key="1">
    <source>
        <dbReference type="EMBL" id="CAF5038393.1"/>
    </source>
</evidence>
<protein>
    <submittedName>
        <fullName evidence="1">Uncharacterized protein</fullName>
    </submittedName>
</protein>
<dbReference type="Proteomes" id="UP000663848">
    <property type="component" value="Unassembled WGS sequence"/>
</dbReference>
<sequence length="23" mass="2634">MRDRSNICKSIHLPCQSGSTRML</sequence>
<comment type="caution">
    <text evidence="1">The sequence shown here is derived from an EMBL/GenBank/DDBJ whole genome shotgun (WGS) entry which is preliminary data.</text>
</comment>
<accession>A0A822BWH9</accession>
<dbReference type="EMBL" id="CAJOBR010045977">
    <property type="protein sequence ID" value="CAF5038393.1"/>
    <property type="molecule type" value="Genomic_DNA"/>
</dbReference>